<organism evidence="2 3">
    <name type="scientific">Gigaspora rosea</name>
    <dbReference type="NCBI Taxonomy" id="44941"/>
    <lineage>
        <taxon>Eukaryota</taxon>
        <taxon>Fungi</taxon>
        <taxon>Fungi incertae sedis</taxon>
        <taxon>Mucoromycota</taxon>
        <taxon>Glomeromycotina</taxon>
        <taxon>Glomeromycetes</taxon>
        <taxon>Diversisporales</taxon>
        <taxon>Gigasporaceae</taxon>
        <taxon>Gigaspora</taxon>
    </lineage>
</organism>
<reference evidence="2 3" key="1">
    <citation type="submission" date="2018-06" db="EMBL/GenBank/DDBJ databases">
        <title>Comparative genomics reveals the genomic features of Rhizophagus irregularis, R. cerebriforme, R. diaphanum and Gigaspora rosea, and their symbiotic lifestyle signature.</title>
        <authorList>
            <person name="Morin E."/>
            <person name="San Clemente H."/>
            <person name="Chen E.C.H."/>
            <person name="De La Providencia I."/>
            <person name="Hainaut M."/>
            <person name="Kuo A."/>
            <person name="Kohler A."/>
            <person name="Murat C."/>
            <person name="Tang N."/>
            <person name="Roy S."/>
            <person name="Loubradou J."/>
            <person name="Henrissat B."/>
            <person name="Grigoriev I.V."/>
            <person name="Corradi N."/>
            <person name="Roux C."/>
            <person name="Martin F.M."/>
        </authorList>
    </citation>
    <scope>NUCLEOTIDE SEQUENCE [LARGE SCALE GENOMIC DNA]</scope>
    <source>
        <strain evidence="2 3">DAOM 194757</strain>
    </source>
</reference>
<feature type="compositionally biased region" description="Basic and acidic residues" evidence="1">
    <location>
        <begin position="53"/>
        <end position="63"/>
    </location>
</feature>
<keyword evidence="3" id="KW-1185">Reference proteome</keyword>
<sequence>MKLNNSFVKADPSDKVQKKTSTKESRKQDGRSESSKYGSPSRHVNICQNNDSNWEKKNKKDTTDNLGVTDNPEDPLDDVRTLFNHGRDFQNGVRNKKTKHKASNNSQTSVPTVNNLFHCYQNGIEAGKDKYKEFIGYQKSKKANHDNRARDFNYRYQNKIKIGKDERKIFNER</sequence>
<name>A0A397UYU3_9GLOM</name>
<evidence type="ECO:0000313" key="3">
    <source>
        <dbReference type="Proteomes" id="UP000266673"/>
    </source>
</evidence>
<evidence type="ECO:0000313" key="2">
    <source>
        <dbReference type="EMBL" id="RIB13929.1"/>
    </source>
</evidence>
<accession>A0A397UYU3</accession>
<feature type="compositionally biased region" description="Basic and acidic residues" evidence="1">
    <location>
        <begin position="11"/>
        <end position="34"/>
    </location>
</feature>
<comment type="caution">
    <text evidence="2">The sequence shown here is derived from an EMBL/GenBank/DDBJ whole genome shotgun (WGS) entry which is preliminary data.</text>
</comment>
<evidence type="ECO:0000256" key="1">
    <source>
        <dbReference type="SAM" id="MobiDB-lite"/>
    </source>
</evidence>
<proteinExistence type="predicted"/>
<gene>
    <name evidence="2" type="ORF">C2G38_2144308</name>
</gene>
<dbReference type="AlphaFoldDB" id="A0A397UYU3"/>
<dbReference type="OrthoDB" id="2484181at2759"/>
<dbReference type="Proteomes" id="UP000266673">
    <property type="component" value="Unassembled WGS sequence"/>
</dbReference>
<feature type="region of interest" description="Disordered" evidence="1">
    <location>
        <begin position="1"/>
        <end position="77"/>
    </location>
</feature>
<dbReference type="EMBL" id="QKWP01000878">
    <property type="protein sequence ID" value="RIB13929.1"/>
    <property type="molecule type" value="Genomic_DNA"/>
</dbReference>
<protein>
    <submittedName>
        <fullName evidence="2">Uncharacterized protein</fullName>
    </submittedName>
</protein>